<reference evidence="6" key="1">
    <citation type="submission" date="2016-09" db="EMBL/GenBank/DDBJ databases">
        <authorList>
            <person name="Hebert L."/>
            <person name="Moumen B."/>
        </authorList>
    </citation>
    <scope>NUCLEOTIDE SEQUENCE [LARGE SCALE GENOMIC DNA]</scope>
    <source>
        <strain evidence="6">OVI</strain>
    </source>
</reference>
<dbReference type="PANTHER" id="PTHR12763:SF59">
    <property type="entry name" value="PROTEIN KINASE DOMAIN-CONTAINING PROTEIN"/>
    <property type="match status" value="1"/>
</dbReference>
<evidence type="ECO:0008006" key="8">
    <source>
        <dbReference type="Google" id="ProtNLM"/>
    </source>
</evidence>
<dbReference type="InterPro" id="IPR011009">
    <property type="entry name" value="Kinase-like_dom_sf"/>
</dbReference>
<comment type="subcellular location">
    <subcellularLocation>
        <location evidence="1">Mitochondrion inner membrane</location>
    </subcellularLocation>
</comment>
<keyword evidence="4" id="KW-0472">Membrane</keyword>
<dbReference type="InterPro" id="IPR036869">
    <property type="entry name" value="J_dom_sf"/>
</dbReference>
<dbReference type="EMBL" id="CZPT02001895">
    <property type="protein sequence ID" value="SCU72676.1"/>
    <property type="molecule type" value="Genomic_DNA"/>
</dbReference>
<organism evidence="6 7">
    <name type="scientific">Trypanosoma equiperdum</name>
    <dbReference type="NCBI Taxonomy" id="5694"/>
    <lineage>
        <taxon>Eukaryota</taxon>
        <taxon>Discoba</taxon>
        <taxon>Euglenozoa</taxon>
        <taxon>Kinetoplastea</taxon>
        <taxon>Metakinetoplastina</taxon>
        <taxon>Trypanosomatida</taxon>
        <taxon>Trypanosomatidae</taxon>
        <taxon>Trypanosoma</taxon>
    </lineage>
</organism>
<dbReference type="PANTHER" id="PTHR12763">
    <property type="match status" value="1"/>
</dbReference>
<protein>
    <recommendedName>
        <fullName evidence="8">DnaJ domain containing protein</fullName>
    </recommendedName>
</protein>
<keyword evidence="3" id="KW-0496">Mitochondrion</keyword>
<evidence type="ECO:0000313" key="7">
    <source>
        <dbReference type="Proteomes" id="UP000195570"/>
    </source>
</evidence>
<dbReference type="GeneID" id="92378194"/>
<evidence type="ECO:0000256" key="3">
    <source>
        <dbReference type="ARBA" id="ARBA00023128"/>
    </source>
</evidence>
<dbReference type="AlphaFoldDB" id="A0A1G4IK02"/>
<feature type="compositionally biased region" description="Polar residues" evidence="5">
    <location>
        <begin position="959"/>
        <end position="968"/>
    </location>
</feature>
<evidence type="ECO:0000313" key="6">
    <source>
        <dbReference type="EMBL" id="SCU72676.1"/>
    </source>
</evidence>
<dbReference type="Proteomes" id="UP000195570">
    <property type="component" value="Unassembled WGS sequence"/>
</dbReference>
<accession>A0A1G4IK02</accession>
<keyword evidence="2" id="KW-0999">Mitochondrion inner membrane</keyword>
<dbReference type="GO" id="GO:0001405">
    <property type="term" value="C:PAM complex, Tim23 associated import motor"/>
    <property type="evidence" value="ECO:0007669"/>
    <property type="project" value="TreeGrafter"/>
</dbReference>
<sequence>MADKEDASEFIIVDDDESKRREEDPTQENIQLSLTPQNASDHTVSPANSHESVLALKRGDIVDGAARTGVSITTNLVFSATVANPIAAAAVAAYESFRAVSDYRRGALNVLGLPMDRTDLALRIGKEVGTAATGLAIGYAIGSLIGLGSIPVVGQVIATTVLSVALNFCVVTLLTRHVDRLILKIKLRRQYGYPRNEQGARRRFEELLEPQHCLLSFETCRIVQHYRDYRVACGWEGLTDISEYRASANIALMPISFQHFAIVQLQRKWGFVNERNECRKVYRALLLVHHPDRGGSGELTGVLNHDFEVYAFCQGWHEDCRRLCQENEEAIHTDGARRPRKRKKNAVVSFLQSLFRTGKNSSQEAQELCDSGLLALEAGTPLELSELEELSVDEPDESVADEEYAVSETKASTTQHSICVVLAAIQRCYQLTTEAVPFSWLKQLHRDCEGWSRLKVNVHMFIRMHVFVHIADEVAARDTATTVLPVERSCCDFRWCTKCEAVAKREDLRRTIVATCFPKHVTGKLIEAFELWKTAQSLAHSFFKQHTGATADVTVVAGTGQTLSALFDIQTAIQALCTGDSDSLEESDETEDERTLEFADEVRIIGLIAGFALSGAHAVDTHQRLRETCKEYYRARDSKMKSVASLRHATHDVGGRTSKSTAKKEKLKSSEQREGDTKESLLFHQVFTEVDAATCELYNIYSVHLPENIGFFKLLPSSCARCAHQKCEIRRYVKYERERTLVSYKHVVVEPRNVLEPHKPATYQGMVLKDGKEISEIEFALLCAEYVDPISGTVTPCWLKRYTFPKYENESSVQTTKVFKTLMERELRLQETCASCRVTSAIEVFGDEHTNQIYFHLPRGGTQVRFSSPQDILKRIKQHGVRWLHGALQAIIDIHSCQVTHGDICMSNFTHDDFGNTTLGFFSNSLKVHKYGTKTAQDDAADFGVTLHAEVLPYLRGTLPQTKSSPHRNASDDRASSGVVTGCGQAEQQIREMFNVFLEVADRLTGKLEPRWSLLDARGFVRRLIKVNCDCDERQYLFTKEVSYPPYWTAQKNMGPVSLFPDNRVLMHRSPQGTAVFLNRNIYLWETYWKYRQHLVLARGCSSFSVPVALREQPHFLPCSDDCEVNERFLWYNCKDEEEAWQICLEGTKEEKCRFAFVPPWMEAKKQTRNDDNPWATWAIVFRVALGAVVSDEDEMETCCVPSAGPDTGLFVVQRCAMVRGSGPAAGQWELSVPSPGTRSYPEYLVRWFHS</sequence>
<name>A0A1G4IK02_TRYEQ</name>
<dbReference type="SUPFAM" id="SSF46565">
    <property type="entry name" value="Chaperone J-domain"/>
    <property type="match status" value="1"/>
</dbReference>
<feature type="region of interest" description="Disordered" evidence="5">
    <location>
        <begin position="958"/>
        <end position="978"/>
    </location>
</feature>
<dbReference type="RefSeq" id="XP_067083148.1">
    <property type="nucleotide sequence ID" value="XM_067227047.1"/>
</dbReference>
<feature type="compositionally biased region" description="Basic and acidic residues" evidence="5">
    <location>
        <begin position="662"/>
        <end position="674"/>
    </location>
</feature>
<evidence type="ECO:0000256" key="4">
    <source>
        <dbReference type="ARBA" id="ARBA00023136"/>
    </source>
</evidence>
<feature type="region of interest" description="Disordered" evidence="5">
    <location>
        <begin position="646"/>
        <end position="674"/>
    </location>
</feature>
<proteinExistence type="predicted"/>
<feature type="region of interest" description="Disordered" evidence="5">
    <location>
        <begin position="1"/>
        <end position="28"/>
    </location>
</feature>
<evidence type="ECO:0000256" key="5">
    <source>
        <dbReference type="SAM" id="MobiDB-lite"/>
    </source>
</evidence>
<dbReference type="SUPFAM" id="SSF56112">
    <property type="entry name" value="Protein kinase-like (PK-like)"/>
    <property type="match status" value="1"/>
</dbReference>
<keyword evidence="7" id="KW-1185">Reference proteome</keyword>
<dbReference type="VEuPathDB" id="TriTrypDB:TEOVI_000425400"/>
<comment type="caution">
    <text evidence="6">The sequence shown here is derived from an EMBL/GenBank/DDBJ whole genome shotgun (WGS) entry which is preliminary data.</text>
</comment>
<dbReference type="GO" id="GO:0030150">
    <property type="term" value="P:protein import into mitochondrial matrix"/>
    <property type="evidence" value="ECO:0007669"/>
    <property type="project" value="TreeGrafter"/>
</dbReference>
<evidence type="ECO:0000256" key="2">
    <source>
        <dbReference type="ARBA" id="ARBA00022792"/>
    </source>
</evidence>
<gene>
    <name evidence="6" type="ORF">TEOVI_000425400</name>
</gene>
<evidence type="ECO:0000256" key="1">
    <source>
        <dbReference type="ARBA" id="ARBA00004273"/>
    </source>
</evidence>
<dbReference type="GO" id="GO:0001671">
    <property type="term" value="F:ATPase activator activity"/>
    <property type="evidence" value="ECO:0007669"/>
    <property type="project" value="TreeGrafter"/>
</dbReference>